<evidence type="ECO:0000313" key="3">
    <source>
        <dbReference type="Proteomes" id="UP001303473"/>
    </source>
</evidence>
<organism evidence="2 3">
    <name type="scientific">Diplogelasinospora grovesii</name>
    <dbReference type="NCBI Taxonomy" id="303347"/>
    <lineage>
        <taxon>Eukaryota</taxon>
        <taxon>Fungi</taxon>
        <taxon>Dikarya</taxon>
        <taxon>Ascomycota</taxon>
        <taxon>Pezizomycotina</taxon>
        <taxon>Sordariomycetes</taxon>
        <taxon>Sordariomycetidae</taxon>
        <taxon>Sordariales</taxon>
        <taxon>Diplogelasinosporaceae</taxon>
        <taxon>Diplogelasinospora</taxon>
    </lineage>
</organism>
<keyword evidence="1" id="KW-0812">Transmembrane</keyword>
<feature type="transmembrane region" description="Helical" evidence="1">
    <location>
        <begin position="129"/>
        <end position="149"/>
    </location>
</feature>
<dbReference type="EMBL" id="MU853804">
    <property type="protein sequence ID" value="KAK3939851.1"/>
    <property type="molecule type" value="Genomic_DNA"/>
</dbReference>
<feature type="transmembrane region" description="Helical" evidence="1">
    <location>
        <begin position="35"/>
        <end position="54"/>
    </location>
</feature>
<evidence type="ECO:0000256" key="1">
    <source>
        <dbReference type="SAM" id="Phobius"/>
    </source>
</evidence>
<gene>
    <name evidence="2" type="ORF">QBC46DRAFT_139237</name>
</gene>
<reference evidence="3" key="1">
    <citation type="journal article" date="2023" name="Mol. Phylogenet. Evol.">
        <title>Genome-scale phylogeny and comparative genomics of the fungal order Sordariales.</title>
        <authorList>
            <person name="Hensen N."/>
            <person name="Bonometti L."/>
            <person name="Westerberg I."/>
            <person name="Brannstrom I.O."/>
            <person name="Guillou S."/>
            <person name="Cros-Aarteil S."/>
            <person name="Calhoun S."/>
            <person name="Haridas S."/>
            <person name="Kuo A."/>
            <person name="Mondo S."/>
            <person name="Pangilinan J."/>
            <person name="Riley R."/>
            <person name="LaButti K."/>
            <person name="Andreopoulos B."/>
            <person name="Lipzen A."/>
            <person name="Chen C."/>
            <person name="Yan M."/>
            <person name="Daum C."/>
            <person name="Ng V."/>
            <person name="Clum A."/>
            <person name="Steindorff A."/>
            <person name="Ohm R.A."/>
            <person name="Martin F."/>
            <person name="Silar P."/>
            <person name="Natvig D.O."/>
            <person name="Lalanne C."/>
            <person name="Gautier V."/>
            <person name="Ament-Velasquez S.L."/>
            <person name="Kruys A."/>
            <person name="Hutchinson M.I."/>
            <person name="Powell A.J."/>
            <person name="Barry K."/>
            <person name="Miller A.N."/>
            <person name="Grigoriev I.V."/>
            <person name="Debuchy R."/>
            <person name="Gladieux P."/>
            <person name="Hiltunen Thoren M."/>
            <person name="Johannesson H."/>
        </authorList>
    </citation>
    <scope>NUCLEOTIDE SEQUENCE [LARGE SCALE GENOMIC DNA]</scope>
    <source>
        <strain evidence="3">CBS 340.73</strain>
    </source>
</reference>
<feature type="transmembrane region" description="Helical" evidence="1">
    <location>
        <begin position="66"/>
        <end position="87"/>
    </location>
</feature>
<dbReference type="AlphaFoldDB" id="A0AAN6N778"/>
<keyword evidence="1" id="KW-0472">Membrane</keyword>
<keyword evidence="3" id="KW-1185">Reference proteome</keyword>
<protein>
    <submittedName>
        <fullName evidence="2">Uncharacterized protein</fullName>
    </submittedName>
</protein>
<sequence length="184" mass="21134">MVMVMVMIGGMGWEGKKESRHNFNRNQYTETKTTGFTSGIWLACLLVFFFFFFFSPSPIGREILSFFFFCGLCGVFVSQLCVCSLFFQGIGCLLNGNIYIYIYIERVGGGAGKVRSVSFCQMGARFFYYYYYITTHTPTSLLLLFPLLSCFPCLSIYLRLIMCVCVCVCNFFCVSSFRRSVWQT</sequence>
<evidence type="ECO:0000313" key="2">
    <source>
        <dbReference type="EMBL" id="KAK3939851.1"/>
    </source>
</evidence>
<keyword evidence="1" id="KW-1133">Transmembrane helix</keyword>
<name>A0AAN6N778_9PEZI</name>
<comment type="caution">
    <text evidence="2">The sequence shown here is derived from an EMBL/GenBank/DDBJ whole genome shotgun (WGS) entry which is preliminary data.</text>
</comment>
<feature type="transmembrane region" description="Helical" evidence="1">
    <location>
        <begin position="156"/>
        <end position="177"/>
    </location>
</feature>
<accession>A0AAN6N778</accession>
<proteinExistence type="predicted"/>
<dbReference type="Proteomes" id="UP001303473">
    <property type="component" value="Unassembled WGS sequence"/>
</dbReference>